<evidence type="ECO:0000259" key="2">
    <source>
        <dbReference type="PROSITE" id="PS50994"/>
    </source>
</evidence>
<comment type="caution">
    <text evidence="3">The sequence shown here is derived from an EMBL/GenBank/DDBJ whole genome shotgun (WGS) entry which is preliminary data.</text>
</comment>
<dbReference type="PROSITE" id="PS50994">
    <property type="entry name" value="INTEGRASE"/>
    <property type="match status" value="1"/>
</dbReference>
<proteinExistence type="predicted"/>
<dbReference type="InterPro" id="IPR050951">
    <property type="entry name" value="Retrovirus_Pol_polyprotein"/>
</dbReference>
<evidence type="ECO:0000313" key="4">
    <source>
        <dbReference type="Proteomes" id="UP001558613"/>
    </source>
</evidence>
<name>A0ABR3NXD8_9TELE</name>
<accession>A0ABR3NXD8</accession>
<dbReference type="Gene3D" id="3.30.420.10">
    <property type="entry name" value="Ribonuclease H-like superfamily/Ribonuclease H"/>
    <property type="match status" value="1"/>
</dbReference>
<dbReference type="SUPFAM" id="SSF53098">
    <property type="entry name" value="Ribonuclease H-like"/>
    <property type="match status" value="1"/>
</dbReference>
<evidence type="ECO:0000256" key="1">
    <source>
        <dbReference type="SAM" id="MobiDB-lite"/>
    </source>
</evidence>
<dbReference type="InterPro" id="IPR036397">
    <property type="entry name" value="RNaseH_sf"/>
</dbReference>
<dbReference type="InterPro" id="IPR012337">
    <property type="entry name" value="RNaseH-like_sf"/>
</dbReference>
<protein>
    <recommendedName>
        <fullName evidence="2">Integrase catalytic domain-containing protein</fullName>
    </recommendedName>
</protein>
<dbReference type="InterPro" id="IPR001584">
    <property type="entry name" value="Integrase_cat-core"/>
</dbReference>
<dbReference type="EMBL" id="JAYMGO010000001">
    <property type="protein sequence ID" value="KAL1281540.1"/>
    <property type="molecule type" value="Genomic_DNA"/>
</dbReference>
<reference evidence="3 4" key="1">
    <citation type="submission" date="2023-09" db="EMBL/GenBank/DDBJ databases">
        <authorList>
            <person name="Wang M."/>
        </authorList>
    </citation>
    <scope>NUCLEOTIDE SEQUENCE [LARGE SCALE GENOMIC DNA]</scope>
    <source>
        <strain evidence="3">GT-2023</strain>
        <tissue evidence="3">Liver</tissue>
    </source>
</reference>
<dbReference type="Proteomes" id="UP001558613">
    <property type="component" value="Unassembled WGS sequence"/>
</dbReference>
<dbReference type="PANTHER" id="PTHR37984:SF15">
    <property type="entry name" value="INTEGRASE CATALYTIC DOMAIN-CONTAINING PROTEIN"/>
    <property type="match status" value="1"/>
</dbReference>
<organism evidence="3 4">
    <name type="scientific">Cirrhinus molitorella</name>
    <name type="common">mud carp</name>
    <dbReference type="NCBI Taxonomy" id="172907"/>
    <lineage>
        <taxon>Eukaryota</taxon>
        <taxon>Metazoa</taxon>
        <taxon>Chordata</taxon>
        <taxon>Craniata</taxon>
        <taxon>Vertebrata</taxon>
        <taxon>Euteleostomi</taxon>
        <taxon>Actinopterygii</taxon>
        <taxon>Neopterygii</taxon>
        <taxon>Teleostei</taxon>
        <taxon>Ostariophysi</taxon>
        <taxon>Cypriniformes</taxon>
        <taxon>Cyprinidae</taxon>
        <taxon>Labeoninae</taxon>
        <taxon>Labeonini</taxon>
        <taxon>Cirrhinus</taxon>
    </lineage>
</organism>
<sequence length="145" mass="15919">MADLCQLLGVKQLWTTVYHPQTDCLVERFNQTLKQMLRWLAAEDRRDWDLMLPYVLMSYVPVSREQSCLASEKYPRPPLVSPPSSFCLSDSPGASWMWPKSLGAAAGNSSISGRAHQGDEGKARPSHAVSLGAPDEGSTSPTKAL</sequence>
<keyword evidence="4" id="KW-1185">Reference proteome</keyword>
<evidence type="ECO:0000313" key="3">
    <source>
        <dbReference type="EMBL" id="KAL1281540.1"/>
    </source>
</evidence>
<feature type="region of interest" description="Disordered" evidence="1">
    <location>
        <begin position="107"/>
        <end position="145"/>
    </location>
</feature>
<dbReference type="PANTHER" id="PTHR37984">
    <property type="entry name" value="PROTEIN CBG26694"/>
    <property type="match status" value="1"/>
</dbReference>
<feature type="domain" description="Integrase catalytic" evidence="2">
    <location>
        <begin position="1"/>
        <end position="83"/>
    </location>
</feature>
<gene>
    <name evidence="3" type="ORF">QQF64_000343</name>
</gene>